<dbReference type="STRING" id="44742.AXF13_15535"/>
<proteinExistence type="inferred from homology"/>
<dbReference type="Proteomes" id="UP000069241">
    <property type="component" value="Chromosome"/>
</dbReference>
<evidence type="ECO:0000313" key="3">
    <source>
        <dbReference type="Proteomes" id="UP000069241"/>
    </source>
</evidence>
<dbReference type="AlphaFoldDB" id="A0A109W543"/>
<sequence length="105" mass="11743">MHGYQLVFFTQLKRTHGLLSIAEWLTKEAKQLGVSGVTVSVAQGGYGRDGKYQSARFFETGEQPIEVTMALSADKTDELFTRISKEGLKVFYMKTPIEYGITGEE</sequence>
<accession>A0A109W543</accession>
<dbReference type="RefSeq" id="WP_062254599.1">
    <property type="nucleotide sequence ID" value="NZ_CP014229.1"/>
</dbReference>
<dbReference type="InterPro" id="IPR003793">
    <property type="entry name" value="UPF0166"/>
</dbReference>
<reference evidence="3" key="1">
    <citation type="submission" date="2016-02" db="EMBL/GenBank/DDBJ databases">
        <authorList>
            <person name="Holder M.E."/>
            <person name="Ajami N.J."/>
            <person name="Petrosino J.F."/>
        </authorList>
    </citation>
    <scope>NUCLEOTIDE SEQUENCE [LARGE SCALE GENOMIC DNA]</scope>
    <source>
        <strain evidence="3">CCUG 45958</strain>
    </source>
</reference>
<comment type="similarity">
    <text evidence="1">Belongs to the UPF0166 family.</text>
</comment>
<dbReference type="InterPro" id="IPR011322">
    <property type="entry name" value="N-reg_PII-like_a/b"/>
</dbReference>
<keyword evidence="3" id="KW-1185">Reference proteome</keyword>
<dbReference type="EMBL" id="CP014229">
    <property type="protein sequence ID" value="AMD91426.1"/>
    <property type="molecule type" value="Genomic_DNA"/>
</dbReference>
<evidence type="ECO:0000256" key="1">
    <source>
        <dbReference type="ARBA" id="ARBA00010554"/>
    </source>
</evidence>
<dbReference type="SUPFAM" id="SSF54913">
    <property type="entry name" value="GlnB-like"/>
    <property type="match status" value="1"/>
</dbReference>
<evidence type="ECO:0000313" key="2">
    <source>
        <dbReference type="EMBL" id="AMD91426.1"/>
    </source>
</evidence>
<dbReference type="InterPro" id="IPR015867">
    <property type="entry name" value="N-reg_PII/ATP_PRibTrfase_C"/>
</dbReference>
<organism evidence="2 3">
    <name type="scientific">Desulfovibrio fairfieldensis</name>
    <dbReference type="NCBI Taxonomy" id="44742"/>
    <lineage>
        <taxon>Bacteria</taxon>
        <taxon>Pseudomonadati</taxon>
        <taxon>Thermodesulfobacteriota</taxon>
        <taxon>Desulfovibrionia</taxon>
        <taxon>Desulfovibrionales</taxon>
        <taxon>Desulfovibrionaceae</taxon>
        <taxon>Desulfovibrio</taxon>
    </lineage>
</organism>
<dbReference type="Gene3D" id="3.30.70.120">
    <property type="match status" value="1"/>
</dbReference>
<dbReference type="KEGG" id="dfi:AXF13_15535"/>
<dbReference type="Pfam" id="PF02641">
    <property type="entry name" value="DUF190"/>
    <property type="match status" value="1"/>
</dbReference>
<name>A0A109W543_9BACT</name>
<protein>
    <submittedName>
        <fullName evidence="2">Uncharacterized protein</fullName>
    </submittedName>
</protein>
<gene>
    <name evidence="2" type="ORF">AXF13_15535</name>
</gene>